<comment type="caution">
    <text evidence="2">The sequence shown here is derived from an EMBL/GenBank/DDBJ whole genome shotgun (WGS) entry which is preliminary data.</text>
</comment>
<dbReference type="EMBL" id="JAAAIN010000008">
    <property type="protein sequence ID" value="KAG0323205.1"/>
    <property type="molecule type" value="Genomic_DNA"/>
</dbReference>
<feature type="transmembrane region" description="Helical" evidence="1">
    <location>
        <begin position="65"/>
        <end position="84"/>
    </location>
</feature>
<evidence type="ECO:0000313" key="2">
    <source>
        <dbReference type="EMBL" id="KAG0323205.1"/>
    </source>
</evidence>
<proteinExistence type="predicted"/>
<accession>A0A9P6RLX0</accession>
<keyword evidence="3" id="KW-1185">Reference proteome</keyword>
<reference evidence="2" key="1">
    <citation type="journal article" date="2020" name="Fungal Divers.">
        <title>Resolving the Mortierellaceae phylogeny through synthesis of multi-gene phylogenetics and phylogenomics.</title>
        <authorList>
            <person name="Vandepol N."/>
            <person name="Liber J."/>
            <person name="Desiro A."/>
            <person name="Na H."/>
            <person name="Kennedy M."/>
            <person name="Barry K."/>
            <person name="Grigoriev I.V."/>
            <person name="Miller A.N."/>
            <person name="O'Donnell K."/>
            <person name="Stajich J.E."/>
            <person name="Bonito G."/>
        </authorList>
    </citation>
    <scope>NUCLEOTIDE SEQUENCE</scope>
    <source>
        <strain evidence="2">NVP60</strain>
    </source>
</reference>
<keyword evidence="1" id="KW-1133">Transmembrane helix</keyword>
<dbReference type="AlphaFoldDB" id="A0A9P6RLX0"/>
<dbReference type="Proteomes" id="UP000823405">
    <property type="component" value="Unassembled WGS sequence"/>
</dbReference>
<keyword evidence="1" id="KW-0472">Membrane</keyword>
<keyword evidence="1" id="KW-0812">Transmembrane</keyword>
<gene>
    <name evidence="2" type="ORF">BGZ97_012364</name>
</gene>
<sequence length="92" mass="10759">MCAAKRIEIDTFIRHVKRTATNTSRHYTELFMRVYGGMNPFIRNENPFNRSGVTDIDFLRDNDRVINFALLLFVPVIIFTRIIAPVKGRINE</sequence>
<name>A0A9P6RLX0_9FUNG</name>
<evidence type="ECO:0000256" key="1">
    <source>
        <dbReference type="SAM" id="Phobius"/>
    </source>
</evidence>
<protein>
    <submittedName>
        <fullName evidence="2">Uncharacterized protein</fullName>
    </submittedName>
</protein>
<organism evidence="2 3">
    <name type="scientific">Linnemannia gamsii</name>
    <dbReference type="NCBI Taxonomy" id="64522"/>
    <lineage>
        <taxon>Eukaryota</taxon>
        <taxon>Fungi</taxon>
        <taxon>Fungi incertae sedis</taxon>
        <taxon>Mucoromycota</taxon>
        <taxon>Mortierellomycotina</taxon>
        <taxon>Mortierellomycetes</taxon>
        <taxon>Mortierellales</taxon>
        <taxon>Mortierellaceae</taxon>
        <taxon>Linnemannia</taxon>
    </lineage>
</organism>
<evidence type="ECO:0000313" key="3">
    <source>
        <dbReference type="Proteomes" id="UP000823405"/>
    </source>
</evidence>